<dbReference type="Gene3D" id="2.40.170.20">
    <property type="entry name" value="TonB-dependent receptor, beta-barrel domain"/>
    <property type="match status" value="1"/>
</dbReference>
<dbReference type="PANTHER" id="PTHR30069">
    <property type="entry name" value="TONB-DEPENDENT OUTER MEMBRANE RECEPTOR"/>
    <property type="match status" value="1"/>
</dbReference>
<evidence type="ECO:0000313" key="13">
    <source>
        <dbReference type="Proteomes" id="UP000326367"/>
    </source>
</evidence>
<keyword evidence="2" id="KW-0813">Transport</keyword>
<sequence>MRRHLLAAAIPLALQSVALHSARASDTPTLPTLQVEASQPSRIDSRVTVDNPQAQNRTLGGLLEHVSGVQNSAFGPNAGAPVIRSLSGNRVQILQDGQSILGMNAISGDINIPFDPLFVRSVTVNKSSDTVRYGGNAIGGSVEVDSGLIPRTMEDQDQSMELVLRKGFNAADAQGFRMNFNNQRNVSTNLQVSRQRTSHYDIPGHSKAAACNTQLFPAAGGVNSALADACQKEARVQQVYNKASQPYIDQFMTENPDWADGEFSFYTNNPTSVWQRQTYVNPVNPDYVAGTPSYVQKRINNDVTPDYHHRLGNSYSRSSQVALGSTRFFDRGYVGVSIDAKDSEYGVPGFSMQNLSFGSNYADGLPVGVVIKQERYALEALLRDPVPGVERAELRVSQLDNTSGERLGARKANDYDFESTQAELLLAHRRVGPLSGLLGLSQQSREVTGSGSLRYLPNVDTRNQAVFLKETLDFDWASFDAGVRHERVDHTLRPSSFKTARNSANTTLQDRDFRLNSYSIGSYVELGPLFAAKLRYSSSQRAPEINELYASNAHYSVMTQEEGDQNLEPERAKNLELTGLFHLGNFQLSATAYRMRYENYLYLGYSGLQTANRLPLKYWKQTDTTVKGFEVDASQSLTLGRFGSLELSAFADLVKNKADHPDALRAHNDGEYLPNMPTNRYGATVQWKREGWKAQLSGTYYDTQKYLGRNVSEEIPLDAFTLVDLQLSREIPLRTTAVAGMEVFINGSNLLNEEARPHNSPLKYIAPLPGRGFQVGVTVRL</sequence>
<evidence type="ECO:0000256" key="1">
    <source>
        <dbReference type="ARBA" id="ARBA00004571"/>
    </source>
</evidence>
<dbReference type="InterPro" id="IPR036942">
    <property type="entry name" value="Beta-barrel_TonB_sf"/>
</dbReference>
<dbReference type="InterPro" id="IPR039426">
    <property type="entry name" value="TonB-dep_rcpt-like"/>
</dbReference>
<dbReference type="PANTHER" id="PTHR30069:SF40">
    <property type="entry name" value="TONB-DEPENDENT RECEPTOR NMB0964-RELATED"/>
    <property type="match status" value="1"/>
</dbReference>
<dbReference type="EMBL" id="VYKI01000003">
    <property type="protein sequence ID" value="KAA9003405.1"/>
    <property type="molecule type" value="Genomic_DNA"/>
</dbReference>
<protein>
    <submittedName>
        <fullName evidence="12">TonB-dependent receptor</fullName>
    </submittedName>
</protein>
<dbReference type="InterPro" id="IPR000531">
    <property type="entry name" value="Beta-barrel_TonB"/>
</dbReference>
<feature type="chain" id="PRO_5045481331" evidence="9">
    <location>
        <begin position="25"/>
        <end position="781"/>
    </location>
</feature>
<keyword evidence="7" id="KW-0998">Cell outer membrane</keyword>
<feature type="domain" description="TonB-dependent receptor plug" evidence="11">
    <location>
        <begin position="53"/>
        <end position="140"/>
    </location>
</feature>
<dbReference type="Pfam" id="PF00593">
    <property type="entry name" value="TonB_dep_Rec_b-barrel"/>
    <property type="match status" value="1"/>
</dbReference>
<dbReference type="SUPFAM" id="SSF56935">
    <property type="entry name" value="Porins"/>
    <property type="match status" value="1"/>
</dbReference>
<evidence type="ECO:0000256" key="3">
    <source>
        <dbReference type="ARBA" id="ARBA00022452"/>
    </source>
</evidence>
<dbReference type="Proteomes" id="UP000326367">
    <property type="component" value="Unassembled WGS sequence"/>
</dbReference>
<evidence type="ECO:0000256" key="2">
    <source>
        <dbReference type="ARBA" id="ARBA00022448"/>
    </source>
</evidence>
<comment type="similarity">
    <text evidence="8">Belongs to the TonB-dependent receptor family.</text>
</comment>
<reference evidence="12 13" key="1">
    <citation type="journal article" date="2020" name="Antonie Van Leeuwenhoek">
        <title>Stenotrophomonas cyclobalanopsidis sp. nov., isolated from the leaf spot disease of Cyclobalanopsis patelliformis.</title>
        <authorList>
            <person name="Bian D.R."/>
            <person name="Xue H."/>
            <person name="Piao C.G."/>
            <person name="Li Y."/>
        </authorList>
    </citation>
    <scope>NUCLEOTIDE SEQUENCE [LARGE SCALE GENOMIC DNA]</scope>
    <source>
        <strain evidence="12 13">TPQG1-4</strain>
    </source>
</reference>
<evidence type="ECO:0000256" key="9">
    <source>
        <dbReference type="SAM" id="SignalP"/>
    </source>
</evidence>
<feature type="signal peptide" evidence="9">
    <location>
        <begin position="1"/>
        <end position="24"/>
    </location>
</feature>
<evidence type="ECO:0000256" key="5">
    <source>
        <dbReference type="ARBA" id="ARBA00023077"/>
    </source>
</evidence>
<keyword evidence="9" id="KW-0732">Signal</keyword>
<evidence type="ECO:0000256" key="7">
    <source>
        <dbReference type="ARBA" id="ARBA00023237"/>
    </source>
</evidence>
<organism evidence="12 13">
    <name type="scientific">Stenotrophomonas cyclobalanopsidis</name>
    <dbReference type="NCBI Taxonomy" id="2771362"/>
    <lineage>
        <taxon>Bacteria</taxon>
        <taxon>Pseudomonadati</taxon>
        <taxon>Pseudomonadota</taxon>
        <taxon>Gammaproteobacteria</taxon>
        <taxon>Lysobacterales</taxon>
        <taxon>Lysobacteraceae</taxon>
        <taxon>Stenotrophomonas</taxon>
    </lineage>
</organism>
<dbReference type="RefSeq" id="WP_150453523.1">
    <property type="nucleotide sequence ID" value="NZ_VYKI01000003.1"/>
</dbReference>
<comment type="subcellular location">
    <subcellularLocation>
        <location evidence="1">Cell outer membrane</location>
        <topology evidence="1">Multi-pass membrane protein</topology>
    </subcellularLocation>
</comment>
<feature type="domain" description="TonB-dependent receptor-like beta-barrel" evidence="10">
    <location>
        <begin position="272"/>
        <end position="750"/>
    </location>
</feature>
<comment type="caution">
    <text evidence="12">The sequence shown here is derived from an EMBL/GenBank/DDBJ whole genome shotgun (WGS) entry which is preliminary data.</text>
</comment>
<evidence type="ECO:0000259" key="10">
    <source>
        <dbReference type="Pfam" id="PF00593"/>
    </source>
</evidence>
<keyword evidence="6 8" id="KW-0472">Membrane</keyword>
<dbReference type="Gene3D" id="2.170.130.10">
    <property type="entry name" value="TonB-dependent receptor, plug domain"/>
    <property type="match status" value="1"/>
</dbReference>
<evidence type="ECO:0000313" key="12">
    <source>
        <dbReference type="EMBL" id="KAA9003405.1"/>
    </source>
</evidence>
<dbReference type="InterPro" id="IPR012910">
    <property type="entry name" value="Plug_dom"/>
</dbReference>
<gene>
    <name evidence="12" type="ORF">FJU31_03615</name>
</gene>
<evidence type="ECO:0000256" key="4">
    <source>
        <dbReference type="ARBA" id="ARBA00022692"/>
    </source>
</evidence>
<keyword evidence="12" id="KW-0675">Receptor</keyword>
<evidence type="ECO:0000256" key="8">
    <source>
        <dbReference type="RuleBase" id="RU003357"/>
    </source>
</evidence>
<evidence type="ECO:0000259" key="11">
    <source>
        <dbReference type="Pfam" id="PF07715"/>
    </source>
</evidence>
<proteinExistence type="inferred from homology"/>
<dbReference type="Pfam" id="PF07715">
    <property type="entry name" value="Plug"/>
    <property type="match status" value="1"/>
</dbReference>
<keyword evidence="3" id="KW-1134">Transmembrane beta strand</keyword>
<keyword evidence="13" id="KW-1185">Reference proteome</keyword>
<name>A0ABQ6T3Y3_9GAMM</name>
<keyword evidence="4" id="KW-0812">Transmembrane</keyword>
<dbReference type="InterPro" id="IPR037066">
    <property type="entry name" value="Plug_dom_sf"/>
</dbReference>
<accession>A0ABQ6T3Y3</accession>
<evidence type="ECO:0000256" key="6">
    <source>
        <dbReference type="ARBA" id="ARBA00023136"/>
    </source>
</evidence>
<keyword evidence="5 8" id="KW-0798">TonB box</keyword>